<dbReference type="CDD" id="cd03263">
    <property type="entry name" value="ABC_subfamily_A"/>
    <property type="match status" value="1"/>
</dbReference>
<evidence type="ECO:0000259" key="11">
    <source>
        <dbReference type="PROSITE" id="PS50893"/>
    </source>
</evidence>
<dbReference type="Proteomes" id="UP000239899">
    <property type="component" value="Unassembled WGS sequence"/>
</dbReference>
<evidence type="ECO:0000256" key="1">
    <source>
        <dbReference type="ARBA" id="ARBA00004141"/>
    </source>
</evidence>
<evidence type="ECO:0000313" key="13">
    <source>
        <dbReference type="Proteomes" id="UP000239899"/>
    </source>
</evidence>
<feature type="transmembrane region" description="Helical" evidence="10">
    <location>
        <begin position="299"/>
        <end position="321"/>
    </location>
</feature>
<gene>
    <name evidence="12" type="ORF">C2E21_2124</name>
</gene>
<keyword evidence="4 10" id="KW-0812">Transmembrane</keyword>
<dbReference type="GO" id="GO:0140359">
    <property type="term" value="F:ABC-type transporter activity"/>
    <property type="evidence" value="ECO:0007669"/>
    <property type="project" value="InterPro"/>
</dbReference>
<dbReference type="InterPro" id="IPR056788">
    <property type="entry name" value="ABCA2/9/11_C"/>
</dbReference>
<dbReference type="InterPro" id="IPR003593">
    <property type="entry name" value="AAA+_ATPase"/>
</dbReference>
<keyword evidence="6" id="KW-0067">ATP-binding</keyword>
<keyword evidence="13" id="KW-1185">Reference proteome</keyword>
<keyword evidence="8 10" id="KW-0472">Membrane</keyword>
<sequence>MELASQGANGRPADDRRDTKESKLSDWSALGGGKDAAGASSGHTPSPPPEVAAVAGHFVQRPWHRRFASQFPALLWKNLLVQWRNWRATVLRILAPFFFMLLLYLVNVALVADNPKRPYALENRNPAVDPVGGLPPCEDNPLGRTPCWDFFWTPNTSTVVRDELVQRMMQLNPGRSIDATRVLNFSNPDAANAWMRESANTERVLGGVHFSERGPGRFDYLLQVNMSVRYFKDEFYDPNFYYQVPLQVLTERAISQFYYNTSKALGQLPAGAPDQLAWDVSTSMYPHPTTDSINIVGKVIGGFVFAANLFAFSLVLSSVVAERERGLRRALKTAGMLESAFWLSWLAVEILAAVLFTLLLIAFGAMFQFSFFLKNSFWIIFFLFFLFQLAMVSFAFLLSTLLAKASTAIILGFVVFLVGWICQSVVVFGFPYTPEYIWDIPVVTVILTLLPWSPLAKACDDLGAATETESSPGISWSNRAAYCQDQPDRSQQVYRGAGVYQDWDCVFNLTQVFWVLFFEFVVYFLLAVYLDHVLADENGVRKGTPWYFLTPSYWTGRGSGRAGSKNVVRTARGVRSLNPPLPRLAALDAGVERDPDVVAEEARMRDLLQHRTGSSSALSLQQDSGNAVEVYGLQKAFDGGCCGGRGCRGVCCFCCTKRPGRGPGQRRPGGEFVAIKGSWYAIERDRVFCLLGPNGAGKTTTINCLTGVLPPSGGDALVYGESLSTPGGMDRIRAVIGVCPQFDVLWGELSGEEHLHLYGSIKGLPKPDVRRQAGELLDSVKLTGAARQRTAAYSGGMRRRLSVALALLGDPLVVFLDEPTTGMDPISRRHVWDIVESAKAGRAVVLTTHSMEEADILGDQIAIMARGSVRAIGSGLRLKQRFGSGYQLSVSVAPPRGGGATNGDAGAAEAQAANAAAVKRMFKEELGLEPADESSKAYLLFHVPKDCEAQLPDFLQRLDAARQQLGVSDVQIGLASLEEVFLAIARRAELEAAAAEGRTTLAWLLEDGSTLEVGMGEEYAEKDGVQYRIRWTQDENGALQILSAVPVGAPQVNGASHTANGGSRHLGGGSSAQLAPPQAVEMARKDE</sequence>
<comment type="subcellular location">
    <subcellularLocation>
        <location evidence="1">Membrane</location>
        <topology evidence="1">Multi-pass membrane protein</topology>
    </subcellularLocation>
</comment>
<keyword evidence="7 10" id="KW-1133">Transmembrane helix</keyword>
<keyword evidence="5" id="KW-0547">Nucleotide-binding</keyword>
<dbReference type="InterPro" id="IPR026082">
    <property type="entry name" value="ABCA"/>
</dbReference>
<keyword evidence="3" id="KW-0813">Transport</keyword>
<feature type="transmembrane region" description="Helical" evidence="10">
    <location>
        <begin position="342"/>
        <end position="365"/>
    </location>
</feature>
<evidence type="ECO:0000256" key="4">
    <source>
        <dbReference type="ARBA" id="ARBA00022692"/>
    </source>
</evidence>
<comment type="similarity">
    <text evidence="2">Belongs to the ABC transporter superfamily. ABCA family. CPR flippase (TC 3.A.1.211) subfamily.</text>
</comment>
<dbReference type="PROSITE" id="PS50893">
    <property type="entry name" value="ABC_TRANSPORTER_2"/>
    <property type="match status" value="1"/>
</dbReference>
<feature type="transmembrane region" description="Helical" evidence="10">
    <location>
        <begin position="377"/>
        <end position="398"/>
    </location>
</feature>
<feature type="transmembrane region" description="Helical" evidence="10">
    <location>
        <begin position="436"/>
        <end position="452"/>
    </location>
</feature>
<dbReference type="Pfam" id="PF00005">
    <property type="entry name" value="ABC_tran"/>
    <property type="match status" value="1"/>
</dbReference>
<proteinExistence type="inferred from homology"/>
<evidence type="ECO:0000256" key="9">
    <source>
        <dbReference type="SAM" id="MobiDB-lite"/>
    </source>
</evidence>
<dbReference type="InterPro" id="IPR013525">
    <property type="entry name" value="ABC2_TM"/>
</dbReference>
<comment type="caution">
    <text evidence="12">The sequence shown here is derived from an EMBL/GenBank/DDBJ whole genome shotgun (WGS) entry which is preliminary data.</text>
</comment>
<dbReference type="Gene3D" id="3.40.50.300">
    <property type="entry name" value="P-loop containing nucleotide triphosphate hydrolases"/>
    <property type="match status" value="1"/>
</dbReference>
<protein>
    <submittedName>
        <fullName evidence="12">ABC transporter A family member 2</fullName>
    </submittedName>
</protein>
<dbReference type="PANTHER" id="PTHR19229:SF205">
    <property type="entry name" value="ABC TRANSPORTER A FAMILY MEMBER 1-RELATED"/>
    <property type="match status" value="1"/>
</dbReference>
<organism evidence="12 13">
    <name type="scientific">Chlorella sorokiniana</name>
    <name type="common">Freshwater green alga</name>
    <dbReference type="NCBI Taxonomy" id="3076"/>
    <lineage>
        <taxon>Eukaryota</taxon>
        <taxon>Viridiplantae</taxon>
        <taxon>Chlorophyta</taxon>
        <taxon>core chlorophytes</taxon>
        <taxon>Trebouxiophyceae</taxon>
        <taxon>Chlorellales</taxon>
        <taxon>Chlorellaceae</taxon>
        <taxon>Chlorella clade</taxon>
        <taxon>Chlorella</taxon>
    </lineage>
</organism>
<dbReference type="GO" id="GO:0016887">
    <property type="term" value="F:ATP hydrolysis activity"/>
    <property type="evidence" value="ECO:0007669"/>
    <property type="project" value="InterPro"/>
</dbReference>
<dbReference type="SMART" id="SM00382">
    <property type="entry name" value="AAA"/>
    <property type="match status" value="1"/>
</dbReference>
<evidence type="ECO:0000256" key="10">
    <source>
        <dbReference type="SAM" id="Phobius"/>
    </source>
</evidence>
<evidence type="ECO:0000256" key="7">
    <source>
        <dbReference type="ARBA" id="ARBA00022989"/>
    </source>
</evidence>
<feature type="transmembrane region" description="Helical" evidence="10">
    <location>
        <begin position="410"/>
        <end position="430"/>
    </location>
</feature>
<accession>A0A2P6TYJ8</accession>
<feature type="region of interest" description="Disordered" evidence="9">
    <location>
        <begin position="1"/>
        <end position="51"/>
    </location>
</feature>
<dbReference type="GO" id="GO:0016020">
    <property type="term" value="C:membrane"/>
    <property type="evidence" value="ECO:0007669"/>
    <property type="project" value="UniProtKB-SubCell"/>
</dbReference>
<dbReference type="GO" id="GO:0005524">
    <property type="term" value="F:ATP binding"/>
    <property type="evidence" value="ECO:0007669"/>
    <property type="project" value="UniProtKB-KW"/>
</dbReference>
<evidence type="ECO:0000313" key="12">
    <source>
        <dbReference type="EMBL" id="PRW59133.1"/>
    </source>
</evidence>
<reference evidence="12 13" key="1">
    <citation type="journal article" date="2018" name="Plant J.">
        <title>Genome sequences of Chlorella sorokiniana UTEX 1602 and Micractinium conductrix SAG 241.80: implications to maltose excretion by a green alga.</title>
        <authorList>
            <person name="Arriola M.B."/>
            <person name="Velmurugan N."/>
            <person name="Zhang Y."/>
            <person name="Plunkett M.H."/>
            <person name="Hondzo H."/>
            <person name="Barney B.M."/>
        </authorList>
    </citation>
    <scope>NUCLEOTIDE SEQUENCE [LARGE SCALE GENOMIC DNA]</scope>
    <source>
        <strain evidence="13">UTEX 1602</strain>
    </source>
</reference>
<evidence type="ECO:0000256" key="6">
    <source>
        <dbReference type="ARBA" id="ARBA00022840"/>
    </source>
</evidence>
<evidence type="ECO:0000256" key="2">
    <source>
        <dbReference type="ARBA" id="ARBA00008526"/>
    </source>
</evidence>
<evidence type="ECO:0000256" key="3">
    <source>
        <dbReference type="ARBA" id="ARBA00022448"/>
    </source>
</evidence>
<dbReference type="PANTHER" id="PTHR19229">
    <property type="entry name" value="ATP-BINDING CASSETTE TRANSPORTER SUBFAMILY A ABCA"/>
    <property type="match status" value="1"/>
</dbReference>
<feature type="compositionally biased region" description="Basic and acidic residues" evidence="9">
    <location>
        <begin position="12"/>
        <end position="24"/>
    </location>
</feature>
<dbReference type="PROSITE" id="PS00211">
    <property type="entry name" value="ABC_TRANSPORTER_1"/>
    <property type="match status" value="1"/>
</dbReference>
<feature type="transmembrane region" description="Helical" evidence="10">
    <location>
        <begin position="93"/>
        <end position="112"/>
    </location>
</feature>
<name>A0A2P6TYJ8_CHLSO</name>
<dbReference type="Pfam" id="PF25158">
    <property type="entry name" value="ABCA11_C"/>
    <property type="match status" value="1"/>
</dbReference>
<dbReference type="EMBL" id="LHPG02000004">
    <property type="protein sequence ID" value="PRW59133.1"/>
    <property type="molecule type" value="Genomic_DNA"/>
</dbReference>
<feature type="transmembrane region" description="Helical" evidence="10">
    <location>
        <begin position="512"/>
        <end position="530"/>
    </location>
</feature>
<dbReference type="Pfam" id="PF12698">
    <property type="entry name" value="ABC2_membrane_3"/>
    <property type="match status" value="1"/>
</dbReference>
<dbReference type="InterPro" id="IPR027417">
    <property type="entry name" value="P-loop_NTPase"/>
</dbReference>
<dbReference type="SUPFAM" id="SSF52540">
    <property type="entry name" value="P-loop containing nucleoside triphosphate hydrolases"/>
    <property type="match status" value="1"/>
</dbReference>
<dbReference type="InterPro" id="IPR003439">
    <property type="entry name" value="ABC_transporter-like_ATP-bd"/>
</dbReference>
<dbReference type="AlphaFoldDB" id="A0A2P6TYJ8"/>
<dbReference type="InterPro" id="IPR017871">
    <property type="entry name" value="ABC_transporter-like_CS"/>
</dbReference>
<dbReference type="FunFam" id="3.40.50.300:FF:000665">
    <property type="entry name" value="ABC transporter A family member 2"/>
    <property type="match status" value="1"/>
</dbReference>
<evidence type="ECO:0000256" key="8">
    <source>
        <dbReference type="ARBA" id="ARBA00023136"/>
    </source>
</evidence>
<dbReference type="GO" id="GO:0005319">
    <property type="term" value="F:lipid transporter activity"/>
    <property type="evidence" value="ECO:0007669"/>
    <property type="project" value="TreeGrafter"/>
</dbReference>
<feature type="domain" description="ABC transporter" evidence="11">
    <location>
        <begin position="660"/>
        <end position="891"/>
    </location>
</feature>
<dbReference type="OrthoDB" id="10255969at2759"/>
<evidence type="ECO:0000256" key="5">
    <source>
        <dbReference type="ARBA" id="ARBA00022741"/>
    </source>
</evidence>
<feature type="region of interest" description="Disordered" evidence="9">
    <location>
        <begin position="1052"/>
        <end position="1087"/>
    </location>
</feature>